<organism evidence="3 4">
    <name type="scientific">Haloferula chungangensis</name>
    <dbReference type="NCBI Taxonomy" id="1048331"/>
    <lineage>
        <taxon>Bacteria</taxon>
        <taxon>Pseudomonadati</taxon>
        <taxon>Verrucomicrobiota</taxon>
        <taxon>Verrucomicrobiia</taxon>
        <taxon>Verrucomicrobiales</taxon>
        <taxon>Verrucomicrobiaceae</taxon>
        <taxon>Haloferula</taxon>
    </lineage>
</organism>
<dbReference type="InterPro" id="IPR011010">
    <property type="entry name" value="DNA_brk_join_enz"/>
</dbReference>
<keyword evidence="1" id="KW-0233">DNA recombination</keyword>
<dbReference type="Proteomes" id="UP001596472">
    <property type="component" value="Unassembled WGS sequence"/>
</dbReference>
<reference evidence="4" key="1">
    <citation type="journal article" date="2019" name="Int. J. Syst. Evol. Microbiol.">
        <title>The Global Catalogue of Microorganisms (GCM) 10K type strain sequencing project: providing services to taxonomists for standard genome sequencing and annotation.</title>
        <authorList>
            <consortium name="The Broad Institute Genomics Platform"/>
            <consortium name="The Broad Institute Genome Sequencing Center for Infectious Disease"/>
            <person name="Wu L."/>
            <person name="Ma J."/>
        </authorList>
    </citation>
    <scope>NUCLEOTIDE SEQUENCE [LARGE SCALE GENOMIC DNA]</scope>
    <source>
        <strain evidence="4">CGMCC 4.1467</strain>
    </source>
</reference>
<proteinExistence type="predicted"/>
<keyword evidence="4" id="KW-1185">Reference proteome</keyword>
<evidence type="ECO:0000313" key="4">
    <source>
        <dbReference type="Proteomes" id="UP001596472"/>
    </source>
</evidence>
<feature type="non-terminal residue" evidence="3">
    <location>
        <position position="1"/>
    </location>
</feature>
<dbReference type="EMBL" id="JBHTBS010000008">
    <property type="protein sequence ID" value="MFC7338670.1"/>
    <property type="molecule type" value="Genomic_DNA"/>
</dbReference>
<dbReference type="Pfam" id="PF00589">
    <property type="entry name" value="Phage_integrase"/>
    <property type="match status" value="1"/>
</dbReference>
<evidence type="ECO:0000256" key="1">
    <source>
        <dbReference type="ARBA" id="ARBA00023172"/>
    </source>
</evidence>
<dbReference type="InterPro" id="IPR002104">
    <property type="entry name" value="Integrase_catalytic"/>
</dbReference>
<accession>A0ABW2LBV8</accession>
<protein>
    <submittedName>
        <fullName evidence="3">Tyrosine-type recombinase/integrase</fullName>
    </submittedName>
</protein>
<feature type="domain" description="Tyr recombinase" evidence="2">
    <location>
        <begin position="1"/>
        <end position="196"/>
    </location>
</feature>
<dbReference type="Gene3D" id="1.10.443.10">
    <property type="entry name" value="Intergrase catalytic core"/>
    <property type="match status" value="1"/>
</dbReference>
<dbReference type="PROSITE" id="PS51898">
    <property type="entry name" value="TYR_RECOMBINASE"/>
    <property type="match status" value="1"/>
</dbReference>
<dbReference type="InterPro" id="IPR050090">
    <property type="entry name" value="Tyrosine_recombinase_XerCD"/>
</dbReference>
<dbReference type="RefSeq" id="WP_379714274.1">
    <property type="nucleotide sequence ID" value="NZ_JBHTBS010000008.1"/>
</dbReference>
<sequence length="204" mass="22831">GLPARLQYGAGLRRSELVRVRIKDVDLERGTLTVRKGKGDKDRMTVLPKSLLEAVAGQVEMARKVWERDRAAGLTGVHIRGALGRQMQRAAESFEWFWLFPARQTSVDPECNVRRRHHLHAQVYSDAIKRAAAEVGIEKWVTSHALRHSFATHLLEAGVDLRRIQELLGHQDITTTEIYLHVAMGVSGLGVTSPLDGFEAAVRQ</sequence>
<gene>
    <name evidence="3" type="ORF">ACFQY0_15855</name>
</gene>
<comment type="caution">
    <text evidence="3">The sequence shown here is derived from an EMBL/GenBank/DDBJ whole genome shotgun (WGS) entry which is preliminary data.</text>
</comment>
<dbReference type="SUPFAM" id="SSF56349">
    <property type="entry name" value="DNA breaking-rejoining enzymes"/>
    <property type="match status" value="1"/>
</dbReference>
<dbReference type="PANTHER" id="PTHR30349:SF64">
    <property type="entry name" value="PROPHAGE INTEGRASE INTD-RELATED"/>
    <property type="match status" value="1"/>
</dbReference>
<evidence type="ECO:0000313" key="3">
    <source>
        <dbReference type="EMBL" id="MFC7338670.1"/>
    </source>
</evidence>
<name>A0ABW2LBV8_9BACT</name>
<dbReference type="PANTHER" id="PTHR30349">
    <property type="entry name" value="PHAGE INTEGRASE-RELATED"/>
    <property type="match status" value="1"/>
</dbReference>
<dbReference type="InterPro" id="IPR013762">
    <property type="entry name" value="Integrase-like_cat_sf"/>
</dbReference>
<evidence type="ECO:0000259" key="2">
    <source>
        <dbReference type="PROSITE" id="PS51898"/>
    </source>
</evidence>